<organism evidence="13 14">
    <name type="scientific">Clostridium tanneri</name>
    <dbReference type="NCBI Taxonomy" id="3037988"/>
    <lineage>
        <taxon>Bacteria</taxon>
        <taxon>Bacillati</taxon>
        <taxon>Bacillota</taxon>
        <taxon>Clostridia</taxon>
        <taxon>Eubacteriales</taxon>
        <taxon>Clostridiaceae</taxon>
        <taxon>Clostridium</taxon>
    </lineage>
</organism>
<dbReference type="Pfam" id="PF17203">
    <property type="entry name" value="sCache_3_2"/>
    <property type="match status" value="1"/>
</dbReference>
<dbReference type="InterPro" id="IPR004089">
    <property type="entry name" value="MCPsignal_dom"/>
</dbReference>
<evidence type="ECO:0000256" key="10">
    <source>
        <dbReference type="SAM" id="Phobius"/>
    </source>
</evidence>
<feature type="transmembrane region" description="Helical" evidence="10">
    <location>
        <begin position="12"/>
        <end position="34"/>
    </location>
</feature>
<dbReference type="SMART" id="SM00304">
    <property type="entry name" value="HAMP"/>
    <property type="match status" value="1"/>
</dbReference>
<dbReference type="CDD" id="cd11386">
    <property type="entry name" value="MCP_signal"/>
    <property type="match status" value="1"/>
</dbReference>
<name>A0ABU4JS65_9CLOT</name>
<evidence type="ECO:0000259" key="12">
    <source>
        <dbReference type="PROSITE" id="PS50885"/>
    </source>
</evidence>
<evidence type="ECO:0000256" key="9">
    <source>
        <dbReference type="SAM" id="Coils"/>
    </source>
</evidence>
<feature type="domain" description="Methyl-accepting transducer" evidence="11">
    <location>
        <begin position="383"/>
        <end position="640"/>
    </location>
</feature>
<keyword evidence="4 10" id="KW-1133">Transmembrane helix</keyword>
<dbReference type="EMBL" id="JARUJP010000006">
    <property type="protein sequence ID" value="MDW8800967.1"/>
    <property type="molecule type" value="Genomic_DNA"/>
</dbReference>
<dbReference type="Gene3D" id="6.10.340.10">
    <property type="match status" value="1"/>
</dbReference>
<dbReference type="Proteomes" id="UP001281656">
    <property type="component" value="Unassembled WGS sequence"/>
</dbReference>
<dbReference type="SUPFAM" id="SSF103190">
    <property type="entry name" value="Sensory domain-like"/>
    <property type="match status" value="1"/>
</dbReference>
<dbReference type="Gene3D" id="3.30.450.20">
    <property type="entry name" value="PAS domain"/>
    <property type="match status" value="1"/>
</dbReference>
<dbReference type="SMART" id="SM00283">
    <property type="entry name" value="MA"/>
    <property type="match status" value="1"/>
</dbReference>
<dbReference type="PANTHER" id="PTHR32089">
    <property type="entry name" value="METHYL-ACCEPTING CHEMOTAXIS PROTEIN MCPB"/>
    <property type="match status" value="1"/>
</dbReference>
<evidence type="ECO:0000256" key="1">
    <source>
        <dbReference type="ARBA" id="ARBA00004651"/>
    </source>
</evidence>
<dbReference type="InterPro" id="IPR029151">
    <property type="entry name" value="Sensor-like_sf"/>
</dbReference>
<keyword evidence="9" id="KW-0175">Coiled coil</keyword>
<evidence type="ECO:0000259" key="11">
    <source>
        <dbReference type="PROSITE" id="PS50111"/>
    </source>
</evidence>
<dbReference type="SUPFAM" id="SSF58104">
    <property type="entry name" value="Methyl-accepting chemotaxis protein (MCP) signaling domain"/>
    <property type="match status" value="1"/>
</dbReference>
<evidence type="ECO:0000256" key="3">
    <source>
        <dbReference type="ARBA" id="ARBA00022692"/>
    </source>
</evidence>
<dbReference type="Gene3D" id="1.10.287.950">
    <property type="entry name" value="Methyl-accepting chemotaxis protein"/>
    <property type="match status" value="1"/>
</dbReference>
<dbReference type="InterPro" id="IPR033463">
    <property type="entry name" value="sCache_3"/>
</dbReference>
<feature type="transmembrane region" description="Helical" evidence="10">
    <location>
        <begin position="285"/>
        <end position="308"/>
    </location>
</feature>
<evidence type="ECO:0000313" key="13">
    <source>
        <dbReference type="EMBL" id="MDW8800967.1"/>
    </source>
</evidence>
<dbReference type="RefSeq" id="WP_318797631.1">
    <property type="nucleotide sequence ID" value="NZ_JARUJP010000006.1"/>
</dbReference>
<keyword evidence="6 8" id="KW-0807">Transducer</keyword>
<feature type="domain" description="HAMP" evidence="12">
    <location>
        <begin position="312"/>
        <end position="364"/>
    </location>
</feature>
<comment type="caution">
    <text evidence="13">The sequence shown here is derived from an EMBL/GenBank/DDBJ whole genome shotgun (WGS) entry which is preliminary data.</text>
</comment>
<keyword evidence="2" id="KW-1003">Cell membrane</keyword>
<protein>
    <submittedName>
        <fullName evidence="13">Methyl-accepting chemotaxis protein</fullName>
    </submittedName>
</protein>
<dbReference type="PROSITE" id="PS50111">
    <property type="entry name" value="CHEMOTAXIS_TRANSDUC_2"/>
    <property type="match status" value="1"/>
</dbReference>
<gene>
    <name evidence="13" type="ORF">P8V03_07345</name>
</gene>
<evidence type="ECO:0000256" key="4">
    <source>
        <dbReference type="ARBA" id="ARBA00022989"/>
    </source>
</evidence>
<evidence type="ECO:0000256" key="8">
    <source>
        <dbReference type="PROSITE-ProRule" id="PRU00284"/>
    </source>
</evidence>
<comment type="subcellular location">
    <subcellularLocation>
        <location evidence="1">Cell membrane</location>
        <topology evidence="1">Multi-pass membrane protein</topology>
    </subcellularLocation>
</comment>
<dbReference type="PANTHER" id="PTHR32089:SF112">
    <property type="entry name" value="LYSOZYME-LIKE PROTEIN-RELATED"/>
    <property type="match status" value="1"/>
</dbReference>
<proteinExistence type="inferred from homology"/>
<dbReference type="Pfam" id="PF00015">
    <property type="entry name" value="MCPsignal"/>
    <property type="match status" value="1"/>
</dbReference>
<accession>A0ABU4JS65</accession>
<keyword evidence="5 10" id="KW-0472">Membrane</keyword>
<dbReference type="CDD" id="cd06225">
    <property type="entry name" value="HAMP"/>
    <property type="match status" value="1"/>
</dbReference>
<evidence type="ECO:0000256" key="2">
    <source>
        <dbReference type="ARBA" id="ARBA00022475"/>
    </source>
</evidence>
<comment type="similarity">
    <text evidence="7">Belongs to the methyl-accepting chemotaxis (MCP) protein family.</text>
</comment>
<evidence type="ECO:0000256" key="6">
    <source>
        <dbReference type="ARBA" id="ARBA00023224"/>
    </source>
</evidence>
<sequence>MKKNISIKLKILTVPLTIMFIVIAIIATVAITIARGKIIGQMQNDGANMANQLASEFGKNSAAIDTLNESIDTRIKTLGNFIVTNSNSVNNEYLLAIAKQFEVDEINIVDSSRKIVYSNLQPNIGFVFDDKHISNSVLKNEKSELMEAIRKSSVGDNYYKYGYIANQNGGMVQIGVLANKVQKLSENLQLQTLIQDLTKDKNIVYALFIDKNLKAVAHSEKDRIGISLNDEGSKKAAVEGKTHSSTFLYKDKVKVYDVLVPVYKNGAHIGAIDIGLSLENVTKTVYNTVMLISAIALAAFIISSLIMMKISRGIIDPLLKLVQVSKKISEGDFDNEISIQSNDEIGVLALSFRNMSDSLKKTMGMIKMQSANVNDMAQSLNMNAEHMSGAASEVAGAIQEVTKGAEEQANALVEVANHMSSLSDELENIERKISIVKESSDATGDKAAAGKDQIDILLKSIQDIKLSFEMVVDKVNSLNTSVSKVGNITEVINGISEQTNLLALNAAIEAARAGESGKGFAVVAEEVRRLAEQSKGSTEEIQRLIYSISSETGEVITTSNDVKSLVENQVNIVKNTIISFDDMIKAVSNITPLVNDSYVSLEKTMKSKELVLSKIEEVTSVAEETSAASEEISASSQEMMASTEEVSKFTFKLNDVVKQLNDETDKFNI</sequence>
<evidence type="ECO:0000313" key="14">
    <source>
        <dbReference type="Proteomes" id="UP001281656"/>
    </source>
</evidence>
<keyword evidence="3 10" id="KW-0812">Transmembrane</keyword>
<feature type="coiled-coil region" evidence="9">
    <location>
        <begin position="412"/>
        <end position="439"/>
    </location>
</feature>
<dbReference type="InterPro" id="IPR003660">
    <property type="entry name" value="HAMP_dom"/>
</dbReference>
<evidence type="ECO:0000256" key="5">
    <source>
        <dbReference type="ARBA" id="ARBA00023136"/>
    </source>
</evidence>
<evidence type="ECO:0000256" key="7">
    <source>
        <dbReference type="ARBA" id="ARBA00029447"/>
    </source>
</evidence>
<reference evidence="13 14" key="1">
    <citation type="submission" date="2023-04" db="EMBL/GenBank/DDBJ databases">
        <title>Clostridium tannerae sp. nov., isolated from the fecal material of an alpaca.</title>
        <authorList>
            <person name="Miller S."/>
            <person name="Hendry M."/>
            <person name="King J."/>
            <person name="Sankaranarayanan K."/>
            <person name="Lawson P.A."/>
        </authorList>
    </citation>
    <scope>NUCLEOTIDE SEQUENCE [LARGE SCALE GENOMIC DNA]</scope>
    <source>
        <strain evidence="13 14">A1-XYC3</strain>
    </source>
</reference>
<dbReference type="Pfam" id="PF00672">
    <property type="entry name" value="HAMP"/>
    <property type="match status" value="1"/>
</dbReference>
<dbReference type="PROSITE" id="PS50885">
    <property type="entry name" value="HAMP"/>
    <property type="match status" value="1"/>
</dbReference>
<keyword evidence="14" id="KW-1185">Reference proteome</keyword>